<feature type="transmembrane region" description="Helical" evidence="1">
    <location>
        <begin position="21"/>
        <end position="44"/>
    </location>
</feature>
<keyword evidence="1" id="KW-0812">Transmembrane</keyword>
<organism evidence="2">
    <name type="scientific">Arundo donax</name>
    <name type="common">Giant reed</name>
    <name type="synonym">Donax arundinaceus</name>
    <dbReference type="NCBI Taxonomy" id="35708"/>
    <lineage>
        <taxon>Eukaryota</taxon>
        <taxon>Viridiplantae</taxon>
        <taxon>Streptophyta</taxon>
        <taxon>Embryophyta</taxon>
        <taxon>Tracheophyta</taxon>
        <taxon>Spermatophyta</taxon>
        <taxon>Magnoliopsida</taxon>
        <taxon>Liliopsida</taxon>
        <taxon>Poales</taxon>
        <taxon>Poaceae</taxon>
        <taxon>PACMAD clade</taxon>
        <taxon>Arundinoideae</taxon>
        <taxon>Arundineae</taxon>
        <taxon>Arundo</taxon>
    </lineage>
</organism>
<evidence type="ECO:0000313" key="2">
    <source>
        <dbReference type="EMBL" id="JAD39754.1"/>
    </source>
</evidence>
<sequence>MAFFWKMFSKYKSYTSITLHPKLFFASINFIAGSLLIPICIYSTF</sequence>
<dbReference type="EMBL" id="GBRH01258141">
    <property type="protein sequence ID" value="JAD39754.1"/>
    <property type="molecule type" value="Transcribed_RNA"/>
</dbReference>
<accession>A0A0A8ZK14</accession>
<keyword evidence="1" id="KW-1133">Transmembrane helix</keyword>
<keyword evidence="1" id="KW-0472">Membrane</keyword>
<evidence type="ECO:0000256" key="1">
    <source>
        <dbReference type="SAM" id="Phobius"/>
    </source>
</evidence>
<protein>
    <submittedName>
        <fullName evidence="2">Uncharacterized protein</fullName>
    </submittedName>
</protein>
<proteinExistence type="predicted"/>
<reference evidence="2" key="2">
    <citation type="journal article" date="2015" name="Data Brief">
        <title>Shoot transcriptome of the giant reed, Arundo donax.</title>
        <authorList>
            <person name="Barrero R.A."/>
            <person name="Guerrero F.D."/>
            <person name="Moolhuijzen P."/>
            <person name="Goolsby J.A."/>
            <person name="Tidwell J."/>
            <person name="Bellgard S.E."/>
            <person name="Bellgard M.I."/>
        </authorList>
    </citation>
    <scope>NUCLEOTIDE SEQUENCE</scope>
    <source>
        <tissue evidence="2">Shoot tissue taken approximately 20 cm above the soil surface</tissue>
    </source>
</reference>
<dbReference type="AlphaFoldDB" id="A0A0A8ZK14"/>
<reference evidence="2" key="1">
    <citation type="submission" date="2014-09" db="EMBL/GenBank/DDBJ databases">
        <authorList>
            <person name="Magalhaes I.L.F."/>
            <person name="Oliveira U."/>
            <person name="Santos F.R."/>
            <person name="Vidigal T.H.D.A."/>
            <person name="Brescovit A.D."/>
            <person name="Santos A.J."/>
        </authorList>
    </citation>
    <scope>NUCLEOTIDE SEQUENCE</scope>
    <source>
        <tissue evidence="2">Shoot tissue taken approximately 20 cm above the soil surface</tissue>
    </source>
</reference>
<name>A0A0A8ZK14_ARUDO</name>